<keyword evidence="3" id="KW-0863">Zinc-finger</keyword>
<dbReference type="GeneID" id="115755864"/>
<dbReference type="InterPro" id="IPR046349">
    <property type="entry name" value="C1-like_sf"/>
</dbReference>
<dbReference type="RefSeq" id="XP_030551295.1">
    <property type="nucleotide sequence ID" value="XM_030695435.2"/>
</dbReference>
<dbReference type="SMART" id="SM00249">
    <property type="entry name" value="PHD"/>
    <property type="match status" value="2"/>
</dbReference>
<name>A0A8B8QVS1_9MYRT</name>
<dbReference type="OrthoDB" id="1744448at2759"/>
<evidence type="ECO:0000259" key="5">
    <source>
        <dbReference type="SMART" id="SM00249"/>
    </source>
</evidence>
<keyword evidence="6" id="KW-1185">Reference proteome</keyword>
<feature type="domain" description="Zinc finger PHD-type" evidence="5">
    <location>
        <begin position="25"/>
        <end position="83"/>
    </location>
</feature>
<evidence type="ECO:0000256" key="2">
    <source>
        <dbReference type="ARBA" id="ARBA00022737"/>
    </source>
</evidence>
<protein>
    <submittedName>
        <fullName evidence="7">Uncharacterized protein LOC115755864</fullName>
    </submittedName>
</protein>
<evidence type="ECO:0000256" key="4">
    <source>
        <dbReference type="ARBA" id="ARBA00022833"/>
    </source>
</evidence>
<proteinExistence type="predicted"/>
<dbReference type="GO" id="GO:0008270">
    <property type="term" value="F:zinc ion binding"/>
    <property type="evidence" value="ECO:0007669"/>
    <property type="project" value="UniProtKB-KW"/>
</dbReference>
<sequence length="313" mass="36123">MEIEHFCHDHPLIECSVENSDEEAKCYGCNLPVRGSVHGCKDCNFFLHKNCAQLPREFQHPYHRDHPLILKITSGQHFCLICCSPISGFNFCCDDCGFYLDARCASTYSDPKYAPRMFRDGGHLFALTNTEPKTQYPCDVCDEIDDDTYLYKCVVPACPRLVHFRCAPFSLPENVKHKRHYHPLDLTASYVEDDLGEYYCDICETERNPKHPVYLCLECEYIGHVSCAIYEMLPSMVEEYEKQVQAKGSLSANDVTLGNLNSKIQEIHWEEDALKHELERITTRIETLESIRAQYLIQRSKTSLEEEEAIALR</sequence>
<keyword evidence="4" id="KW-0862">Zinc</keyword>
<evidence type="ECO:0000256" key="3">
    <source>
        <dbReference type="ARBA" id="ARBA00022771"/>
    </source>
</evidence>
<evidence type="ECO:0000256" key="1">
    <source>
        <dbReference type="ARBA" id="ARBA00022723"/>
    </source>
</evidence>
<feature type="domain" description="Zinc finger PHD-type" evidence="5">
    <location>
        <begin position="137"/>
        <end position="204"/>
    </location>
</feature>
<keyword evidence="2" id="KW-0677">Repeat</keyword>
<reference evidence="7" key="1">
    <citation type="submission" date="2025-08" db="UniProtKB">
        <authorList>
            <consortium name="RefSeq"/>
        </authorList>
    </citation>
    <scope>IDENTIFICATION</scope>
    <source>
        <tissue evidence="7">Leaf</tissue>
    </source>
</reference>
<dbReference type="InterPro" id="IPR004146">
    <property type="entry name" value="DC1"/>
</dbReference>
<evidence type="ECO:0000313" key="6">
    <source>
        <dbReference type="Proteomes" id="UP000827889"/>
    </source>
</evidence>
<dbReference type="Pfam" id="PF03107">
    <property type="entry name" value="C1_2"/>
    <property type="match status" value="3"/>
</dbReference>
<organism evidence="6 7">
    <name type="scientific">Rhodamnia argentea</name>
    <dbReference type="NCBI Taxonomy" id="178133"/>
    <lineage>
        <taxon>Eukaryota</taxon>
        <taxon>Viridiplantae</taxon>
        <taxon>Streptophyta</taxon>
        <taxon>Embryophyta</taxon>
        <taxon>Tracheophyta</taxon>
        <taxon>Spermatophyta</taxon>
        <taxon>Magnoliopsida</taxon>
        <taxon>eudicotyledons</taxon>
        <taxon>Gunneridae</taxon>
        <taxon>Pentapetalae</taxon>
        <taxon>rosids</taxon>
        <taxon>malvids</taxon>
        <taxon>Myrtales</taxon>
        <taxon>Myrtaceae</taxon>
        <taxon>Myrtoideae</taxon>
        <taxon>Myrteae</taxon>
        <taxon>Australasian group</taxon>
        <taxon>Rhodamnia</taxon>
    </lineage>
</organism>
<dbReference type="Proteomes" id="UP000827889">
    <property type="component" value="Chromosome 8"/>
</dbReference>
<evidence type="ECO:0000313" key="7">
    <source>
        <dbReference type="RefSeq" id="XP_030551295.1"/>
    </source>
</evidence>
<dbReference type="SUPFAM" id="SSF57889">
    <property type="entry name" value="Cysteine-rich domain"/>
    <property type="match status" value="2"/>
</dbReference>
<dbReference type="InterPro" id="IPR001965">
    <property type="entry name" value="Znf_PHD"/>
</dbReference>
<gene>
    <name evidence="7" type="primary">LOC115755864</name>
</gene>
<dbReference type="PANTHER" id="PTHR46288:SF27">
    <property type="entry name" value="CYSTEINE_HISTIDINE-RICH C1 DOMAIN FAMILY PROTEIN"/>
    <property type="match status" value="1"/>
</dbReference>
<dbReference type="AlphaFoldDB" id="A0A8B8QVS1"/>
<dbReference type="PANTHER" id="PTHR46288">
    <property type="entry name" value="PHORBOL-ESTER/DAG-TYPE DOMAIN-CONTAINING PROTEIN"/>
    <property type="match status" value="1"/>
</dbReference>
<dbReference type="KEGG" id="rarg:115755864"/>
<keyword evidence="1" id="KW-0479">Metal-binding</keyword>
<accession>A0A8B8QVS1</accession>